<dbReference type="InterPro" id="IPR027417">
    <property type="entry name" value="P-loop_NTPase"/>
</dbReference>
<dbReference type="Proteomes" id="UP000320048">
    <property type="component" value="Unassembled WGS sequence"/>
</dbReference>
<feature type="domain" description="Molybdopterin-guanine dinucleotide biosynthesis protein B (MobB)" evidence="1">
    <location>
        <begin position="54"/>
        <end position="176"/>
    </location>
</feature>
<evidence type="ECO:0000313" key="2">
    <source>
        <dbReference type="EMBL" id="TMI76124.1"/>
    </source>
</evidence>
<gene>
    <name evidence="2" type="ORF">E6H04_15200</name>
</gene>
<dbReference type="GO" id="GO:0006777">
    <property type="term" value="P:Mo-molybdopterin cofactor biosynthetic process"/>
    <property type="evidence" value="ECO:0007669"/>
    <property type="project" value="InterPro"/>
</dbReference>
<name>A0A537IXS3_9BACT</name>
<dbReference type="Pfam" id="PF03205">
    <property type="entry name" value="MobB"/>
    <property type="match status" value="1"/>
</dbReference>
<dbReference type="GO" id="GO:0005525">
    <property type="term" value="F:GTP binding"/>
    <property type="evidence" value="ECO:0007669"/>
    <property type="project" value="InterPro"/>
</dbReference>
<dbReference type="EMBL" id="VBAO01000524">
    <property type="protein sequence ID" value="TMI76124.1"/>
    <property type="molecule type" value="Genomic_DNA"/>
</dbReference>
<protein>
    <recommendedName>
        <fullName evidence="1">Molybdopterin-guanine dinucleotide biosynthesis protein B (MobB) domain-containing protein</fullName>
    </recommendedName>
</protein>
<dbReference type="AlphaFoldDB" id="A0A537IXS3"/>
<dbReference type="PANTHER" id="PTHR40072:SF1">
    <property type="entry name" value="MOLYBDOPTERIN-GUANINE DINUCLEOTIDE BIOSYNTHESIS ADAPTER PROTEIN"/>
    <property type="match status" value="1"/>
</dbReference>
<evidence type="ECO:0000313" key="3">
    <source>
        <dbReference type="Proteomes" id="UP000320048"/>
    </source>
</evidence>
<dbReference type="Gene3D" id="3.40.50.300">
    <property type="entry name" value="P-loop containing nucleotide triphosphate hydrolases"/>
    <property type="match status" value="1"/>
</dbReference>
<dbReference type="InterPro" id="IPR052539">
    <property type="entry name" value="MGD_biosynthesis_adapter"/>
</dbReference>
<organism evidence="2 3">
    <name type="scientific">Candidatus Segetimicrobium genomatis</name>
    <dbReference type="NCBI Taxonomy" id="2569760"/>
    <lineage>
        <taxon>Bacteria</taxon>
        <taxon>Bacillati</taxon>
        <taxon>Candidatus Sysuimicrobiota</taxon>
        <taxon>Candidatus Sysuimicrobiia</taxon>
        <taxon>Candidatus Sysuimicrobiales</taxon>
        <taxon>Candidatus Segetimicrobiaceae</taxon>
        <taxon>Candidatus Segetimicrobium</taxon>
    </lineage>
</organism>
<proteinExistence type="predicted"/>
<dbReference type="InterPro" id="IPR004435">
    <property type="entry name" value="MobB_dom"/>
</dbReference>
<comment type="caution">
    <text evidence="2">The sequence shown here is derived from an EMBL/GenBank/DDBJ whole genome shotgun (WGS) entry which is preliminary data.</text>
</comment>
<dbReference type="SUPFAM" id="SSF52540">
    <property type="entry name" value="P-loop containing nucleoside triphosphate hydrolases"/>
    <property type="match status" value="1"/>
</dbReference>
<evidence type="ECO:0000259" key="1">
    <source>
        <dbReference type="Pfam" id="PF03205"/>
    </source>
</evidence>
<accession>A0A537IXS3</accession>
<sequence length="215" mass="22009">MGDLAGLLSANALVLVPPGTPPLPPGSRVAALVLDRDEDRDRLAVTAASPGPMVVGVVGESGGGKTTVLVDLVRRLAVDGIRAVAVKHAAHGFDPDHRGSDSARMAEAGAGIVVLAGPTETVLRVATPVRDRDRVVSLVTAIAEEMWGEPPALVLIEGFQHPSGPVIQVGPQKAGGEAGEVLATVSALARMDEAALAGEVRKLVEVVRSRVRSDG</sequence>
<reference evidence="2 3" key="1">
    <citation type="journal article" date="2019" name="Nat. Microbiol.">
        <title>Mediterranean grassland soil C-N compound turnover is dependent on rainfall and depth, and is mediated by genomically divergent microorganisms.</title>
        <authorList>
            <person name="Diamond S."/>
            <person name="Andeer P.F."/>
            <person name="Li Z."/>
            <person name="Crits-Christoph A."/>
            <person name="Burstein D."/>
            <person name="Anantharaman K."/>
            <person name="Lane K.R."/>
            <person name="Thomas B.C."/>
            <person name="Pan C."/>
            <person name="Northen T.R."/>
            <person name="Banfield J.F."/>
        </authorList>
    </citation>
    <scope>NUCLEOTIDE SEQUENCE [LARGE SCALE GENOMIC DNA]</scope>
    <source>
        <strain evidence="2">NP_7</strain>
    </source>
</reference>
<dbReference type="PANTHER" id="PTHR40072">
    <property type="entry name" value="MOLYBDOPTERIN-GUANINE DINUCLEOTIDE BIOSYNTHESIS ADAPTER PROTEIN-RELATED"/>
    <property type="match status" value="1"/>
</dbReference>